<protein>
    <recommendedName>
        <fullName evidence="8">BHLH domain-containing protein</fullName>
    </recommendedName>
</protein>
<comment type="similarity">
    <text evidence="2">Belongs to the bHLH protein family.</text>
</comment>
<evidence type="ECO:0000256" key="1">
    <source>
        <dbReference type="ARBA" id="ARBA00004123"/>
    </source>
</evidence>
<evidence type="ECO:0000313" key="10">
    <source>
        <dbReference type="Proteomes" id="UP000008021"/>
    </source>
</evidence>
<reference evidence="9" key="2">
    <citation type="submission" date="2018-05" db="EMBL/GenBank/DDBJ databases">
        <title>OmerRS3 (Oryza meridionalis Reference Sequence Version 3).</title>
        <authorList>
            <person name="Zhang J."/>
            <person name="Kudrna D."/>
            <person name="Lee S."/>
            <person name="Talag J."/>
            <person name="Welchert J."/>
            <person name="Wing R.A."/>
        </authorList>
    </citation>
    <scope>NUCLEOTIDE SEQUENCE [LARGE SCALE GENOMIC DNA]</scope>
    <source>
        <strain evidence="9">cv. OR44</strain>
    </source>
</reference>
<dbReference type="EnsemblPlants" id="OMERI08G14480.1">
    <property type="protein sequence ID" value="OMERI08G14480.1"/>
    <property type="gene ID" value="OMERI08G14480"/>
</dbReference>
<dbReference type="Pfam" id="PF00010">
    <property type="entry name" value="HLH"/>
    <property type="match status" value="1"/>
</dbReference>
<evidence type="ECO:0000256" key="2">
    <source>
        <dbReference type="ARBA" id="ARBA00005510"/>
    </source>
</evidence>
<dbReference type="CDD" id="cd11448">
    <property type="entry name" value="bHLH_AtFAMA_like"/>
    <property type="match status" value="1"/>
</dbReference>
<comment type="subcellular location">
    <subcellularLocation>
        <location evidence="1">Nucleus</location>
    </subcellularLocation>
</comment>
<reference evidence="9" key="1">
    <citation type="submission" date="2015-04" db="UniProtKB">
        <authorList>
            <consortium name="EnsemblPlants"/>
        </authorList>
    </citation>
    <scope>IDENTIFICATION</scope>
</reference>
<evidence type="ECO:0000256" key="6">
    <source>
        <dbReference type="ARBA" id="ARBA00023242"/>
    </source>
</evidence>
<dbReference type="PROSITE" id="PS50888">
    <property type="entry name" value="BHLH"/>
    <property type="match status" value="1"/>
</dbReference>
<dbReference type="GO" id="GO:0046983">
    <property type="term" value="F:protein dimerization activity"/>
    <property type="evidence" value="ECO:0007669"/>
    <property type="project" value="InterPro"/>
</dbReference>
<feature type="compositionally biased region" description="Basic residues" evidence="7">
    <location>
        <begin position="136"/>
        <end position="146"/>
    </location>
</feature>
<dbReference type="AlphaFoldDB" id="A0A0E0EMF4"/>
<dbReference type="PANTHER" id="PTHR11969:SF85">
    <property type="entry name" value="BHLH TRANSCRIPTION FACTOR"/>
    <property type="match status" value="1"/>
</dbReference>
<dbReference type="GO" id="GO:0000978">
    <property type="term" value="F:RNA polymerase II cis-regulatory region sequence-specific DNA binding"/>
    <property type="evidence" value="ECO:0007669"/>
    <property type="project" value="TreeGrafter"/>
</dbReference>
<evidence type="ECO:0000256" key="4">
    <source>
        <dbReference type="ARBA" id="ARBA00023125"/>
    </source>
</evidence>
<keyword evidence="4" id="KW-0238">DNA-binding</keyword>
<keyword evidence="6" id="KW-0539">Nucleus</keyword>
<feature type="region of interest" description="Disordered" evidence="7">
    <location>
        <begin position="127"/>
        <end position="152"/>
    </location>
</feature>
<dbReference type="GO" id="GO:0000981">
    <property type="term" value="F:DNA-binding transcription factor activity, RNA polymerase II-specific"/>
    <property type="evidence" value="ECO:0007669"/>
    <property type="project" value="TreeGrafter"/>
</dbReference>
<proteinExistence type="inferred from homology"/>
<keyword evidence="10" id="KW-1185">Reference proteome</keyword>
<dbReference type="STRING" id="40149.A0A0E0EMF4"/>
<dbReference type="Gramene" id="OMERI08G14480.1">
    <property type="protein sequence ID" value="OMERI08G14480.1"/>
    <property type="gene ID" value="OMERI08G14480"/>
</dbReference>
<dbReference type="GO" id="GO:0005634">
    <property type="term" value="C:nucleus"/>
    <property type="evidence" value="ECO:0007669"/>
    <property type="project" value="UniProtKB-SubCell"/>
</dbReference>
<dbReference type="eggNOG" id="ENOG502QSWD">
    <property type="taxonomic scope" value="Eukaryota"/>
</dbReference>
<dbReference type="PANTHER" id="PTHR11969">
    <property type="entry name" value="MAX DIMERIZATION, MAD"/>
    <property type="match status" value="1"/>
</dbReference>
<dbReference type="InterPro" id="IPR011598">
    <property type="entry name" value="bHLH_dom"/>
</dbReference>
<dbReference type="HOGENOM" id="CLU_044652_1_0_1"/>
<feature type="domain" description="BHLH" evidence="8">
    <location>
        <begin position="154"/>
        <end position="205"/>
    </location>
</feature>
<dbReference type="Gene3D" id="4.10.280.10">
    <property type="entry name" value="Helix-loop-helix DNA-binding domain"/>
    <property type="match status" value="1"/>
</dbReference>
<dbReference type="SUPFAM" id="SSF47459">
    <property type="entry name" value="HLH, helix-loop-helix DNA-binding domain"/>
    <property type="match status" value="1"/>
</dbReference>
<evidence type="ECO:0000256" key="7">
    <source>
        <dbReference type="SAM" id="MobiDB-lite"/>
    </source>
</evidence>
<evidence type="ECO:0000256" key="3">
    <source>
        <dbReference type="ARBA" id="ARBA00023015"/>
    </source>
</evidence>
<dbReference type="SMART" id="SM00353">
    <property type="entry name" value="HLH"/>
    <property type="match status" value="1"/>
</dbReference>
<evidence type="ECO:0000256" key="5">
    <source>
        <dbReference type="ARBA" id="ARBA00023163"/>
    </source>
</evidence>
<accession>A0A0E0EMF4</accession>
<dbReference type="InterPro" id="IPR036638">
    <property type="entry name" value="HLH_DNA-bd_sf"/>
</dbReference>
<keyword evidence="5" id="KW-0804">Transcription</keyword>
<dbReference type="Proteomes" id="UP000008021">
    <property type="component" value="Chromosome 8"/>
</dbReference>
<evidence type="ECO:0000259" key="8">
    <source>
        <dbReference type="PROSITE" id="PS50888"/>
    </source>
</evidence>
<name>A0A0E0EMF4_9ORYZ</name>
<evidence type="ECO:0000313" key="9">
    <source>
        <dbReference type="EnsemblPlants" id="OMERI08G14480.1"/>
    </source>
</evidence>
<sequence length="380" mass="39587">MALEAVVFSEGYYFGCGGGGAMAAEAAAGGAWSWSHGYGGGVDQGKGVSHGYGGGVDQGKGVMELVVDDGVVNAFWDGGGGGASSSPVMAAVPGFIEEPDGGNSSVADAAPPPPEHGGAAVVGRDGAAAAPAAAAGRRKRRRARTVKNREEVESQRMTHIAVERNRRKQMNEYLAVLRSLMPASYVQRGDQASIIGGAINYVKEMEQLLQSLEAQRHARRARTDDVAAAALPFEGFFTFPQYSMSATPTTTATAAASATENGNAVAGAGADDEADASGSKPSSVADIEVTMVESHANLKVLSRLRPRQLLRMVAGLQHHRLAVLHLNVASAGHMALYSLSLKVEDDCQLTSVDDIAAAVHGIVETIEQEQQQQQQKQSCS</sequence>
<keyword evidence="3" id="KW-0805">Transcription regulation</keyword>
<organism evidence="9">
    <name type="scientific">Oryza meridionalis</name>
    <dbReference type="NCBI Taxonomy" id="40149"/>
    <lineage>
        <taxon>Eukaryota</taxon>
        <taxon>Viridiplantae</taxon>
        <taxon>Streptophyta</taxon>
        <taxon>Embryophyta</taxon>
        <taxon>Tracheophyta</taxon>
        <taxon>Spermatophyta</taxon>
        <taxon>Magnoliopsida</taxon>
        <taxon>Liliopsida</taxon>
        <taxon>Poales</taxon>
        <taxon>Poaceae</taxon>
        <taxon>BOP clade</taxon>
        <taxon>Oryzoideae</taxon>
        <taxon>Oryzeae</taxon>
        <taxon>Oryzinae</taxon>
        <taxon>Oryza</taxon>
    </lineage>
</organism>